<evidence type="ECO:0000259" key="2">
    <source>
        <dbReference type="Pfam" id="PF00561"/>
    </source>
</evidence>
<dbReference type="InterPro" id="IPR029058">
    <property type="entry name" value="AB_hydrolase_fold"/>
</dbReference>
<dbReference type="Pfam" id="PF00561">
    <property type="entry name" value="Abhydrolase_1"/>
    <property type="match status" value="1"/>
</dbReference>
<dbReference type="InterPro" id="IPR000073">
    <property type="entry name" value="AB_hydrolase_1"/>
</dbReference>
<dbReference type="Gene3D" id="3.40.50.1820">
    <property type="entry name" value="alpha/beta hydrolase"/>
    <property type="match status" value="1"/>
</dbReference>
<dbReference type="SUPFAM" id="SSF53474">
    <property type="entry name" value="alpha/beta-Hydrolases"/>
    <property type="match status" value="1"/>
</dbReference>
<proteinExistence type="predicted"/>
<evidence type="ECO:0000256" key="1">
    <source>
        <dbReference type="SAM" id="Phobius"/>
    </source>
</evidence>
<keyword evidence="1" id="KW-0472">Membrane</keyword>
<protein>
    <submittedName>
        <fullName evidence="3">Hydrolase</fullName>
    </submittedName>
</protein>
<dbReference type="FunFam" id="3.40.50.1820:FF:000270">
    <property type="entry name" value="Alpha/beta-Hydrolases superfamily protein"/>
    <property type="match status" value="1"/>
</dbReference>
<feature type="transmembrane region" description="Helical" evidence="1">
    <location>
        <begin position="18"/>
        <end position="40"/>
    </location>
</feature>
<keyword evidence="3" id="KW-0378">Hydrolase</keyword>
<name>A0AAV3QVT4_LITER</name>
<dbReference type="PANTHER" id="PTHR45763:SF51">
    <property type="entry name" value="ALPHA_BETA-HYDROLASES SUPERFAMILY PROTEIN"/>
    <property type="match status" value="1"/>
</dbReference>
<organism evidence="3 4">
    <name type="scientific">Lithospermum erythrorhizon</name>
    <name type="common">Purple gromwell</name>
    <name type="synonym">Lithospermum officinale var. erythrorhizon</name>
    <dbReference type="NCBI Taxonomy" id="34254"/>
    <lineage>
        <taxon>Eukaryota</taxon>
        <taxon>Viridiplantae</taxon>
        <taxon>Streptophyta</taxon>
        <taxon>Embryophyta</taxon>
        <taxon>Tracheophyta</taxon>
        <taxon>Spermatophyta</taxon>
        <taxon>Magnoliopsida</taxon>
        <taxon>eudicotyledons</taxon>
        <taxon>Gunneridae</taxon>
        <taxon>Pentapetalae</taxon>
        <taxon>asterids</taxon>
        <taxon>lamiids</taxon>
        <taxon>Boraginales</taxon>
        <taxon>Boraginaceae</taxon>
        <taxon>Boraginoideae</taxon>
        <taxon>Lithospermeae</taxon>
        <taxon>Lithospermum</taxon>
    </lineage>
</organism>
<accession>A0AAV3QVT4</accession>
<dbReference type="EMBL" id="BAABME010005841">
    <property type="protein sequence ID" value="GAA0166743.1"/>
    <property type="molecule type" value="Genomic_DNA"/>
</dbReference>
<sequence length="371" mass="41842">MEAVGSSRNLNTSRNNSFFSSVIFKTILLVFWGSLLAFAYQSIRPPPPKIVGSPGGPPVTAPRIVLKDGRNLAYKEFGVPRESAKHKIVYIHGFDSCRHDLAFEATLSAETIESLGVYIVTFDRPGYGESDPDPKMTVNTMAEDVEQLADQLELGSKFYVTGFSMGGEAVWTCLKYIPHRLAGAALITPAVNYWWPSFPSNLSREALNLQFVRDQWTYRVAHYLPWLTYWWNTQKFFPSSSLIARSLAILSSEDNELLPRISAARKPENDAQVRQQGEFESLHRDLMVGFGKWEFDPMDLENVFPNGEGSIHLFSGDEDKLVPIKLQRYIVEQLPWVCYHELQGSGHFFPFSDGMGDRIIKALVSGRCDVS</sequence>
<feature type="domain" description="AB hydrolase-1" evidence="2">
    <location>
        <begin position="89"/>
        <end position="351"/>
    </location>
</feature>
<reference evidence="3 4" key="1">
    <citation type="submission" date="2024-01" db="EMBL/GenBank/DDBJ databases">
        <title>The complete chloroplast genome sequence of Lithospermum erythrorhizon: insights into the phylogenetic relationship among Boraginaceae species and the maternal lineages of purple gromwells.</title>
        <authorList>
            <person name="Okada T."/>
            <person name="Watanabe K."/>
        </authorList>
    </citation>
    <scope>NUCLEOTIDE SEQUENCE [LARGE SCALE GENOMIC DNA]</scope>
</reference>
<gene>
    <name evidence="3" type="ORF">LIER_21829</name>
</gene>
<evidence type="ECO:0000313" key="3">
    <source>
        <dbReference type="EMBL" id="GAA0166743.1"/>
    </source>
</evidence>
<keyword evidence="4" id="KW-1185">Reference proteome</keyword>
<comment type="caution">
    <text evidence="3">The sequence shown here is derived from an EMBL/GenBank/DDBJ whole genome shotgun (WGS) entry which is preliminary data.</text>
</comment>
<keyword evidence="1" id="KW-1133">Transmembrane helix</keyword>
<dbReference type="AlphaFoldDB" id="A0AAV3QVT4"/>
<dbReference type="Proteomes" id="UP001454036">
    <property type="component" value="Unassembled WGS sequence"/>
</dbReference>
<dbReference type="GO" id="GO:0016787">
    <property type="term" value="F:hydrolase activity"/>
    <property type="evidence" value="ECO:0007669"/>
    <property type="project" value="UniProtKB-KW"/>
</dbReference>
<keyword evidence="1" id="KW-0812">Transmembrane</keyword>
<dbReference type="PANTHER" id="PTHR45763">
    <property type="entry name" value="HYDROLASE, ALPHA/BETA FOLD FAMILY PROTEIN, EXPRESSED-RELATED"/>
    <property type="match status" value="1"/>
</dbReference>
<evidence type="ECO:0000313" key="4">
    <source>
        <dbReference type="Proteomes" id="UP001454036"/>
    </source>
</evidence>